<accession>A0A8S1TAB1</accession>
<protein>
    <submittedName>
        <fullName evidence="1">Uncharacterized protein</fullName>
    </submittedName>
</protein>
<dbReference type="EMBL" id="CAJJDP010000020">
    <property type="protein sequence ID" value="CAD8147512.1"/>
    <property type="molecule type" value="Genomic_DNA"/>
</dbReference>
<evidence type="ECO:0000313" key="2">
    <source>
        <dbReference type="Proteomes" id="UP000683925"/>
    </source>
</evidence>
<keyword evidence="2" id="KW-1185">Reference proteome</keyword>
<proteinExistence type="predicted"/>
<dbReference type="AlphaFoldDB" id="A0A8S1TAB1"/>
<evidence type="ECO:0000313" key="1">
    <source>
        <dbReference type="EMBL" id="CAD8147512.1"/>
    </source>
</evidence>
<comment type="caution">
    <text evidence="1">The sequence shown here is derived from an EMBL/GenBank/DDBJ whole genome shotgun (WGS) entry which is preliminary data.</text>
</comment>
<reference evidence="1" key="1">
    <citation type="submission" date="2021-01" db="EMBL/GenBank/DDBJ databases">
        <authorList>
            <consortium name="Genoscope - CEA"/>
            <person name="William W."/>
        </authorList>
    </citation>
    <scope>NUCLEOTIDE SEQUENCE</scope>
</reference>
<organism evidence="1 2">
    <name type="scientific">Paramecium octaurelia</name>
    <dbReference type="NCBI Taxonomy" id="43137"/>
    <lineage>
        <taxon>Eukaryota</taxon>
        <taxon>Sar</taxon>
        <taxon>Alveolata</taxon>
        <taxon>Ciliophora</taxon>
        <taxon>Intramacronucleata</taxon>
        <taxon>Oligohymenophorea</taxon>
        <taxon>Peniculida</taxon>
        <taxon>Parameciidae</taxon>
        <taxon>Paramecium</taxon>
    </lineage>
</organism>
<sequence>MDIKPQNQLLKELSYKFVISSLTKSEFIEEMKTVRDGYSRYIVSSS</sequence>
<name>A0A8S1TAB1_PAROT</name>
<gene>
    <name evidence="1" type="ORF">POCTA_138.1.T0200061</name>
</gene>
<dbReference type="Proteomes" id="UP000683925">
    <property type="component" value="Unassembled WGS sequence"/>
</dbReference>